<name>A0AAP0AY83_9ASPA</name>
<dbReference type="AlphaFoldDB" id="A0AAP0AY83"/>
<reference evidence="2 3" key="1">
    <citation type="journal article" date="2022" name="Nat. Plants">
        <title>Genomes of leafy and leafless Platanthera orchids illuminate the evolution of mycoheterotrophy.</title>
        <authorList>
            <person name="Li M.H."/>
            <person name="Liu K.W."/>
            <person name="Li Z."/>
            <person name="Lu H.C."/>
            <person name="Ye Q.L."/>
            <person name="Zhang D."/>
            <person name="Wang J.Y."/>
            <person name="Li Y.F."/>
            <person name="Zhong Z.M."/>
            <person name="Liu X."/>
            <person name="Yu X."/>
            <person name="Liu D.K."/>
            <person name="Tu X.D."/>
            <person name="Liu B."/>
            <person name="Hao Y."/>
            <person name="Liao X.Y."/>
            <person name="Jiang Y.T."/>
            <person name="Sun W.H."/>
            <person name="Chen J."/>
            <person name="Chen Y.Q."/>
            <person name="Ai Y."/>
            <person name="Zhai J.W."/>
            <person name="Wu S.S."/>
            <person name="Zhou Z."/>
            <person name="Hsiao Y.Y."/>
            <person name="Wu W.L."/>
            <person name="Chen Y.Y."/>
            <person name="Lin Y.F."/>
            <person name="Hsu J.L."/>
            <person name="Li C.Y."/>
            <person name="Wang Z.W."/>
            <person name="Zhao X."/>
            <person name="Zhong W.Y."/>
            <person name="Ma X.K."/>
            <person name="Ma L."/>
            <person name="Huang J."/>
            <person name="Chen G.Z."/>
            <person name="Huang M.Z."/>
            <person name="Huang L."/>
            <person name="Peng D.H."/>
            <person name="Luo Y.B."/>
            <person name="Zou S.Q."/>
            <person name="Chen S.P."/>
            <person name="Lan S."/>
            <person name="Tsai W.C."/>
            <person name="Van de Peer Y."/>
            <person name="Liu Z.J."/>
        </authorList>
    </citation>
    <scope>NUCLEOTIDE SEQUENCE [LARGE SCALE GENOMIC DNA]</scope>
    <source>
        <strain evidence="2">Lor287</strain>
    </source>
</reference>
<protein>
    <recommendedName>
        <fullName evidence="1">Protein ENHANCED DISEASE RESISTANCE 2 C-terminal domain-containing protein</fullName>
    </recommendedName>
</protein>
<dbReference type="Pfam" id="PF07059">
    <property type="entry name" value="EDR2_C"/>
    <property type="match status" value="1"/>
</dbReference>
<evidence type="ECO:0000313" key="2">
    <source>
        <dbReference type="EMBL" id="KAK8919122.1"/>
    </source>
</evidence>
<feature type="domain" description="Protein ENHANCED DISEASE RESISTANCE 2 C-terminal" evidence="1">
    <location>
        <begin position="103"/>
        <end position="324"/>
    </location>
</feature>
<accession>A0AAP0AY83</accession>
<dbReference type="PANTHER" id="PTHR31558">
    <property type="entry name" value="CW14 PROTEIN"/>
    <property type="match status" value="1"/>
</dbReference>
<comment type="caution">
    <text evidence="2">The sequence shown here is derived from an EMBL/GenBank/DDBJ whole genome shotgun (WGS) entry which is preliminary data.</text>
</comment>
<dbReference type="EMBL" id="JBBWWQ010000019">
    <property type="protein sequence ID" value="KAK8919122.1"/>
    <property type="molecule type" value="Genomic_DNA"/>
</dbReference>
<dbReference type="PANTHER" id="PTHR31558:SF40">
    <property type="entry name" value="EXPRESSED PROTEIN"/>
    <property type="match status" value="1"/>
</dbReference>
<dbReference type="Proteomes" id="UP001418222">
    <property type="component" value="Unassembled WGS sequence"/>
</dbReference>
<keyword evidence="3" id="KW-1185">Reference proteome</keyword>
<sequence>MGACISGCRIKRSRKNCLRLRKWRVKVFAMVLEAIKRRLADAGNGYVLGELIHIETSSSSRRKDEVSDLKVRRKQASKRFLYNPMAGHMVPSSTGEKLSQGCWSILDPSIFMVRGESYFRDRKKWPASIQTPYTPFGVDLFTCPHKIHHIAQYVELPSLVSSDKVPPLLIVNVQLPTYPTAMFLANSDGEGMSLVMYFRISDDYNKAINANFQDMILRFIEDETENISGFSNDTAVPFQERLKILAGVANPEDLQLNATERKLVQAYNKKPVLSRPQHKFFRGPNYFEIDLDIHRFSYLSRKGLEAFRGRLKNGILDLGLTIQVHALTPSRLI</sequence>
<dbReference type="InterPro" id="IPR009769">
    <property type="entry name" value="EDR2_C"/>
</dbReference>
<evidence type="ECO:0000259" key="1">
    <source>
        <dbReference type="Pfam" id="PF07059"/>
    </source>
</evidence>
<proteinExistence type="predicted"/>
<organism evidence="2 3">
    <name type="scientific">Platanthera zijinensis</name>
    <dbReference type="NCBI Taxonomy" id="2320716"/>
    <lineage>
        <taxon>Eukaryota</taxon>
        <taxon>Viridiplantae</taxon>
        <taxon>Streptophyta</taxon>
        <taxon>Embryophyta</taxon>
        <taxon>Tracheophyta</taxon>
        <taxon>Spermatophyta</taxon>
        <taxon>Magnoliopsida</taxon>
        <taxon>Liliopsida</taxon>
        <taxon>Asparagales</taxon>
        <taxon>Orchidaceae</taxon>
        <taxon>Orchidoideae</taxon>
        <taxon>Orchideae</taxon>
        <taxon>Orchidinae</taxon>
        <taxon>Platanthera</taxon>
    </lineage>
</organism>
<evidence type="ECO:0000313" key="3">
    <source>
        <dbReference type="Proteomes" id="UP001418222"/>
    </source>
</evidence>
<gene>
    <name evidence="2" type="ORF">KSP39_PZI021997</name>
</gene>